<protein>
    <recommendedName>
        <fullName evidence="17">Probable beta-glucosidase E</fullName>
        <ecNumber evidence="5">3.2.1.21</ecNumber>
    </recommendedName>
    <alternativeName>
        <fullName evidence="18">Beta-D-glucoside glucohydrolase E</fullName>
    </alternativeName>
    <alternativeName>
        <fullName evidence="19">Cellobiase E</fullName>
    </alternativeName>
    <alternativeName>
        <fullName evidence="20">Gentiobiase E</fullName>
    </alternativeName>
</protein>
<keyword evidence="25" id="KW-1185">Reference proteome</keyword>
<dbReference type="InterPro" id="IPR036881">
    <property type="entry name" value="Glyco_hydro_3_C_sf"/>
</dbReference>
<dbReference type="Pfam" id="PF14310">
    <property type="entry name" value="Fn3-like"/>
    <property type="match status" value="1"/>
</dbReference>
<dbReference type="SMART" id="SM01217">
    <property type="entry name" value="Fn3_like"/>
    <property type="match status" value="1"/>
</dbReference>
<evidence type="ECO:0000256" key="20">
    <source>
        <dbReference type="ARBA" id="ARBA00041811"/>
    </source>
</evidence>
<dbReference type="PANTHER" id="PTHR42715:SF20">
    <property type="entry name" value="BETA-GLUCOSIDASE E-RELATED"/>
    <property type="match status" value="1"/>
</dbReference>
<evidence type="ECO:0000256" key="10">
    <source>
        <dbReference type="ARBA" id="ARBA00022989"/>
    </source>
</evidence>
<comment type="caution">
    <text evidence="24">The sequence shown here is derived from an EMBL/GenBank/DDBJ whole genome shotgun (WGS) entry which is preliminary data.</text>
</comment>
<evidence type="ECO:0000256" key="7">
    <source>
        <dbReference type="ARBA" id="ARBA00022692"/>
    </source>
</evidence>
<evidence type="ECO:0000256" key="15">
    <source>
        <dbReference type="ARBA" id="ARBA00023326"/>
    </source>
</evidence>
<evidence type="ECO:0000256" key="18">
    <source>
        <dbReference type="ARBA" id="ARBA00041269"/>
    </source>
</evidence>
<evidence type="ECO:0000259" key="23">
    <source>
        <dbReference type="SMART" id="SM01217"/>
    </source>
</evidence>
<dbReference type="RefSeq" id="XP_066654781.1">
    <property type="nucleotide sequence ID" value="XM_066800627.1"/>
</dbReference>
<feature type="compositionally biased region" description="Pro residues" evidence="21">
    <location>
        <begin position="1015"/>
        <end position="1024"/>
    </location>
</feature>
<evidence type="ECO:0000256" key="1">
    <source>
        <dbReference type="ARBA" id="ARBA00000448"/>
    </source>
</evidence>
<name>A0ABR1LME3_9PEZI</name>
<feature type="domain" description="Fibronectin type III-like" evidence="23">
    <location>
        <begin position="943"/>
        <end position="1098"/>
    </location>
</feature>
<keyword evidence="12" id="KW-0325">Glycoprotein</keyword>
<keyword evidence="14" id="KW-0326">Glycosidase</keyword>
<dbReference type="InterPro" id="IPR036962">
    <property type="entry name" value="Glyco_hydro_3_N_sf"/>
</dbReference>
<organism evidence="24 25">
    <name type="scientific">Phyllosticta citribraziliensis</name>
    <dbReference type="NCBI Taxonomy" id="989973"/>
    <lineage>
        <taxon>Eukaryota</taxon>
        <taxon>Fungi</taxon>
        <taxon>Dikarya</taxon>
        <taxon>Ascomycota</taxon>
        <taxon>Pezizomycotina</taxon>
        <taxon>Dothideomycetes</taxon>
        <taxon>Dothideomycetes incertae sedis</taxon>
        <taxon>Botryosphaeriales</taxon>
        <taxon>Phyllostictaceae</taxon>
        <taxon>Phyllosticta</taxon>
    </lineage>
</organism>
<evidence type="ECO:0000256" key="8">
    <source>
        <dbReference type="ARBA" id="ARBA00022801"/>
    </source>
</evidence>
<evidence type="ECO:0000256" key="19">
    <source>
        <dbReference type="ARBA" id="ARBA00041599"/>
    </source>
</evidence>
<keyword evidence="9" id="KW-0735">Signal-anchor</keyword>
<dbReference type="InterPro" id="IPR026891">
    <property type="entry name" value="Fn3-like"/>
</dbReference>
<feature type="region of interest" description="Disordered" evidence="21">
    <location>
        <begin position="479"/>
        <end position="507"/>
    </location>
</feature>
<keyword evidence="6" id="KW-1003">Cell membrane</keyword>
<dbReference type="EC" id="3.2.1.21" evidence="5"/>
<evidence type="ECO:0000313" key="24">
    <source>
        <dbReference type="EMBL" id="KAK7536365.1"/>
    </source>
</evidence>
<evidence type="ECO:0000256" key="4">
    <source>
        <dbReference type="ARBA" id="ARBA00005336"/>
    </source>
</evidence>
<dbReference type="PANTHER" id="PTHR42715">
    <property type="entry name" value="BETA-GLUCOSIDASE"/>
    <property type="match status" value="1"/>
</dbReference>
<reference evidence="24 25" key="1">
    <citation type="submission" date="2024-04" db="EMBL/GenBank/DDBJ databases">
        <title>Phyllosticta paracitricarpa is synonymous to the EU quarantine fungus P. citricarpa based on phylogenomic analyses.</title>
        <authorList>
            <consortium name="Lawrence Berkeley National Laboratory"/>
            <person name="Van ingen-buijs V.A."/>
            <person name="Van westerhoven A.C."/>
            <person name="Haridas S."/>
            <person name="Skiadas P."/>
            <person name="Martin F."/>
            <person name="Groenewald J.Z."/>
            <person name="Crous P.W."/>
            <person name="Seidl M.F."/>
        </authorList>
    </citation>
    <scope>NUCLEOTIDE SEQUENCE [LARGE SCALE GENOMIC DNA]</scope>
    <source>
        <strain evidence="24 25">CPC 17464</strain>
    </source>
</reference>
<dbReference type="Pfam" id="PF01915">
    <property type="entry name" value="Glyco_hydro_3_C"/>
    <property type="match status" value="1"/>
</dbReference>
<dbReference type="Pfam" id="PF00933">
    <property type="entry name" value="Glyco_hydro_3"/>
    <property type="match status" value="1"/>
</dbReference>
<dbReference type="Gene3D" id="2.60.40.10">
    <property type="entry name" value="Immunoglobulins"/>
    <property type="match status" value="1"/>
</dbReference>
<dbReference type="InterPro" id="IPR013783">
    <property type="entry name" value="Ig-like_fold"/>
</dbReference>
<evidence type="ECO:0000256" key="5">
    <source>
        <dbReference type="ARBA" id="ARBA00012744"/>
    </source>
</evidence>
<proteinExistence type="inferred from homology"/>
<comment type="catalytic activity">
    <reaction evidence="1">
        <text>Hydrolysis of terminal, non-reducing beta-D-glucosyl residues with release of beta-D-glucose.</text>
        <dbReference type="EC" id="3.2.1.21"/>
    </reaction>
</comment>
<dbReference type="SUPFAM" id="SSF51445">
    <property type="entry name" value="(Trans)glycosidases"/>
    <property type="match status" value="1"/>
</dbReference>
<feature type="transmembrane region" description="Helical" evidence="22">
    <location>
        <begin position="125"/>
        <end position="148"/>
    </location>
</feature>
<evidence type="ECO:0000256" key="17">
    <source>
        <dbReference type="ARBA" id="ARBA00039576"/>
    </source>
</evidence>
<dbReference type="InterPro" id="IPR002772">
    <property type="entry name" value="Glyco_hydro_3_C"/>
</dbReference>
<feature type="region of interest" description="Disordered" evidence="21">
    <location>
        <begin position="892"/>
        <end position="918"/>
    </location>
</feature>
<sequence>MPDNFELRGKYHAVDKNNPHDLYSDNPKRHVRNTSYHSDTPYPPSDHSSDVESLDELDPLHDGRSSSKRRKARTESQIGAGAGEESAFISKLRGGADGDTGINPLRHRILRRPWMNRIFNKNRMFCWLVILFVVVLLLLLSVGGIWAWTSSPVSGKSPPWYPAPHGGNDPAWADAYAKAAEMVRQMTLVEKANITTGVGWAMGLCVGNTGPAMRLGFPSLCLQDGPLGMRFVDNATAWPAGITVGATWSKDLMYKRGRAHGEEAHLKGVNVLLAPAMGPFGRLPAGGRNWEGFGSDPVLQGTGAMWTIKGIQDAGVIATAKHYVGNEQEHFRQSFEWGTPNAISSNIDDRTLHEIYAWPFADSVRAGVGSVMCSYNQVNNSYACQNSKLLNGILKDELGFQGFIQSDWLAQRSGVASALAGLDLSMPGDGLHWQDGTPLWGPELTKAVLNSSVPVERLNDMVTRIVATWYQLGQDDTQKWPLAAPEGDGTPNFSSWSDEAEGRLHQGSDDKTKAVVNKFINVMGDPAAEGSHARLARRIAAEGTVMVKNENNTLPITRDGISQASGFTHNKDDFKVRIGIYGEDARANPKGPNACQDRGCNEGTLGSGWGSGAADFPWLITPYEALRREFNNDSVILHDYLANDIPTTKLRLLEQQDMCLVFVNSDAGEGFLSWEDVKGDRNDLYTQKGGDELVKSVSAHCGPDGKSPVIVVVHAVGPVILENWINLPNVKSVLLAHLPGQESGNAIVDILFGDENPSGRLPYTIARAEEDYGPHSRIMYYPNGVVPQQNFTEGLYVDYRHFDAAQVTPRYEFGYGLSYSEFSIGDLVITVDVSKKSMLPAPRPNITSPLPPHYKEDIPPASEAVWPLDFRRPLKKYIYPYISSASAPGTKKGRYPYPEGYSTKPHEGSPAGGGPGGNPDLYSIVANVSFVVRNESPDRAGWAVPQVYVSYPTGWVDPERSSALSSKPKQTGRGRLGDAPHPVVSASVSTLPPAVSTPSLSTPTSSSSSAHAKPTFPPQIPGRPPDFPVRALRGFDKVFLQPQGQDGDSATVVVGLTRRDLSFWDTRRQNWVMPTLQGQEGPDDTHQGEFGVWVGWSSRDLRISGVV</sequence>
<accession>A0ABR1LME3</accession>
<evidence type="ECO:0000256" key="12">
    <source>
        <dbReference type="ARBA" id="ARBA00023180"/>
    </source>
</evidence>
<comment type="subcellular location">
    <subcellularLocation>
        <location evidence="2">Cell membrane</location>
        <topology evidence="2">Single-pass type II membrane protein</topology>
    </subcellularLocation>
</comment>
<dbReference type="Gene3D" id="3.20.20.300">
    <property type="entry name" value="Glycoside hydrolase, family 3, N-terminal domain"/>
    <property type="match status" value="1"/>
</dbReference>
<keyword evidence="10 22" id="KW-1133">Transmembrane helix</keyword>
<dbReference type="Proteomes" id="UP001360953">
    <property type="component" value="Unassembled WGS sequence"/>
</dbReference>
<evidence type="ECO:0000256" key="14">
    <source>
        <dbReference type="ARBA" id="ARBA00023295"/>
    </source>
</evidence>
<comment type="pathway">
    <text evidence="3">Glycan metabolism; cellulose degradation.</text>
</comment>
<dbReference type="Gene3D" id="3.40.50.1700">
    <property type="entry name" value="Glycoside hydrolase family 3 C-terminal domain"/>
    <property type="match status" value="1"/>
</dbReference>
<evidence type="ECO:0000256" key="16">
    <source>
        <dbReference type="ARBA" id="ARBA00024983"/>
    </source>
</evidence>
<evidence type="ECO:0000256" key="13">
    <source>
        <dbReference type="ARBA" id="ARBA00023277"/>
    </source>
</evidence>
<dbReference type="GeneID" id="92033533"/>
<comment type="function">
    <text evidence="16">Beta-glucosidases are one of a number of cellulolytic enzymes involved in the degradation of cellulosic biomass. Catalyzes the last step releasing glucose from the inhibitory cellobiose.</text>
</comment>
<keyword evidence="7 22" id="KW-0812">Transmembrane</keyword>
<evidence type="ECO:0000313" key="25">
    <source>
        <dbReference type="Proteomes" id="UP001360953"/>
    </source>
</evidence>
<evidence type="ECO:0000256" key="11">
    <source>
        <dbReference type="ARBA" id="ARBA00023136"/>
    </source>
</evidence>
<dbReference type="InterPro" id="IPR017853">
    <property type="entry name" value="GH"/>
</dbReference>
<dbReference type="InterPro" id="IPR050288">
    <property type="entry name" value="Cellulose_deg_GH3"/>
</dbReference>
<dbReference type="SUPFAM" id="SSF52279">
    <property type="entry name" value="Beta-D-glucan exohydrolase, C-terminal domain"/>
    <property type="match status" value="1"/>
</dbReference>
<keyword evidence="8" id="KW-0378">Hydrolase</keyword>
<evidence type="ECO:0000256" key="9">
    <source>
        <dbReference type="ARBA" id="ARBA00022968"/>
    </source>
</evidence>
<comment type="similarity">
    <text evidence="4">Belongs to the glycosyl hydrolase 3 family.</text>
</comment>
<feature type="compositionally biased region" description="Low complexity" evidence="21">
    <location>
        <begin position="987"/>
        <end position="1010"/>
    </location>
</feature>
<evidence type="ECO:0000256" key="6">
    <source>
        <dbReference type="ARBA" id="ARBA00022475"/>
    </source>
</evidence>
<dbReference type="InterPro" id="IPR001764">
    <property type="entry name" value="Glyco_hydro_3_N"/>
</dbReference>
<dbReference type="PRINTS" id="PR00133">
    <property type="entry name" value="GLHYDRLASE3"/>
</dbReference>
<keyword evidence="15" id="KW-0624">Polysaccharide degradation</keyword>
<evidence type="ECO:0000256" key="2">
    <source>
        <dbReference type="ARBA" id="ARBA00004401"/>
    </source>
</evidence>
<feature type="compositionally biased region" description="Basic and acidic residues" evidence="21">
    <location>
        <begin position="1"/>
        <end position="28"/>
    </location>
</feature>
<dbReference type="EMBL" id="JBBPEH010000007">
    <property type="protein sequence ID" value="KAK7536365.1"/>
    <property type="molecule type" value="Genomic_DNA"/>
</dbReference>
<gene>
    <name evidence="24" type="ORF">J3D65DRAFT_628333</name>
</gene>
<evidence type="ECO:0000256" key="22">
    <source>
        <dbReference type="SAM" id="Phobius"/>
    </source>
</evidence>
<evidence type="ECO:0000256" key="3">
    <source>
        <dbReference type="ARBA" id="ARBA00004987"/>
    </source>
</evidence>
<feature type="region of interest" description="Disordered" evidence="21">
    <location>
        <begin position="1"/>
        <end position="81"/>
    </location>
</feature>
<feature type="region of interest" description="Disordered" evidence="21">
    <location>
        <begin position="959"/>
        <end position="1024"/>
    </location>
</feature>
<keyword evidence="11 22" id="KW-0472">Membrane</keyword>
<evidence type="ECO:0000256" key="21">
    <source>
        <dbReference type="SAM" id="MobiDB-lite"/>
    </source>
</evidence>
<keyword evidence="13" id="KW-0119">Carbohydrate metabolism</keyword>